<dbReference type="Gene3D" id="3.10.20.310">
    <property type="entry name" value="membrane protein fhac"/>
    <property type="match status" value="1"/>
</dbReference>
<feature type="transmembrane region" description="Helical" evidence="9">
    <location>
        <begin position="121"/>
        <end position="142"/>
    </location>
</feature>
<comment type="caution">
    <text evidence="11">The sequence shown here is derived from an EMBL/GenBank/DDBJ whole genome shotgun (WGS) entry which is preliminary data.</text>
</comment>
<evidence type="ECO:0000313" key="12">
    <source>
        <dbReference type="Proteomes" id="UP001500731"/>
    </source>
</evidence>
<gene>
    <name evidence="11" type="ORF">GCM10023171_25100</name>
</gene>
<evidence type="ECO:0000256" key="3">
    <source>
        <dbReference type="ARBA" id="ARBA00022618"/>
    </source>
</evidence>
<evidence type="ECO:0000256" key="2">
    <source>
        <dbReference type="ARBA" id="ARBA00022475"/>
    </source>
</evidence>
<dbReference type="Pfam" id="PF03799">
    <property type="entry name" value="FtsQ_DivIB_C"/>
    <property type="match status" value="1"/>
</dbReference>
<keyword evidence="5 9" id="KW-1133">Transmembrane helix</keyword>
<keyword evidence="7" id="KW-0131">Cell cycle</keyword>
<protein>
    <recommendedName>
        <fullName evidence="10">POTRA domain-containing protein</fullName>
    </recommendedName>
</protein>
<sequence>MRRPSPIPISVPPPAEPEEPTRSTAASAERWSTPADVRPPHVGFREDAHASRAPAPLHEGAGSAPSPQPQDAALADPAPTGTGDSDAPFTARDLWQAARARRRALRSEIRRFTQRSRRRRIGWIIGALVALVVVGGSVGAAYSPLFAVQKITVEGTSALKAADVQNALASQVGTPLALVNASAVKAALVSFPLIETYQLEAHPPHDLVVRIIERTPVGVIASAHGFTVVDAAGVALSTTVDRPAGYALIDLKNGTDASSFRSVGIALRVLPAALRAQVDSVTAPTPDDIVMQLTSGTKIVWGSADQSALKAEALQKLMAASPDHSTYDVSSPNVGVVG</sequence>
<dbReference type="RefSeq" id="WP_345187445.1">
    <property type="nucleotide sequence ID" value="NZ_BAABGP010000017.1"/>
</dbReference>
<evidence type="ECO:0000256" key="5">
    <source>
        <dbReference type="ARBA" id="ARBA00022989"/>
    </source>
</evidence>
<name>A0ABP8PK85_9MICO</name>
<dbReference type="InterPro" id="IPR034746">
    <property type="entry name" value="POTRA"/>
</dbReference>
<evidence type="ECO:0000256" key="1">
    <source>
        <dbReference type="ARBA" id="ARBA00004370"/>
    </source>
</evidence>
<proteinExistence type="predicted"/>
<evidence type="ECO:0000256" key="9">
    <source>
        <dbReference type="SAM" id="Phobius"/>
    </source>
</evidence>
<dbReference type="PANTHER" id="PTHR37820:SF1">
    <property type="entry name" value="CELL DIVISION PROTEIN FTSQ"/>
    <property type="match status" value="1"/>
</dbReference>
<evidence type="ECO:0000256" key="6">
    <source>
        <dbReference type="ARBA" id="ARBA00023136"/>
    </source>
</evidence>
<keyword evidence="2" id="KW-1003">Cell membrane</keyword>
<keyword evidence="3" id="KW-0132">Cell division</keyword>
<dbReference type="EMBL" id="BAABGP010000017">
    <property type="protein sequence ID" value="GAA4487406.1"/>
    <property type="molecule type" value="Genomic_DNA"/>
</dbReference>
<evidence type="ECO:0000313" key="11">
    <source>
        <dbReference type="EMBL" id="GAA4487406.1"/>
    </source>
</evidence>
<feature type="domain" description="POTRA" evidence="10">
    <location>
        <begin position="146"/>
        <end position="214"/>
    </location>
</feature>
<dbReference type="Proteomes" id="UP001500731">
    <property type="component" value="Unassembled WGS sequence"/>
</dbReference>
<dbReference type="Pfam" id="PF08478">
    <property type="entry name" value="POTRA_1"/>
    <property type="match status" value="1"/>
</dbReference>
<keyword evidence="12" id="KW-1185">Reference proteome</keyword>
<evidence type="ECO:0000256" key="4">
    <source>
        <dbReference type="ARBA" id="ARBA00022692"/>
    </source>
</evidence>
<accession>A0ABP8PK85</accession>
<keyword evidence="6 9" id="KW-0472">Membrane</keyword>
<evidence type="ECO:0000256" key="7">
    <source>
        <dbReference type="ARBA" id="ARBA00023306"/>
    </source>
</evidence>
<comment type="subcellular location">
    <subcellularLocation>
        <location evidence="1">Membrane</location>
    </subcellularLocation>
</comment>
<evidence type="ECO:0000256" key="8">
    <source>
        <dbReference type="SAM" id="MobiDB-lite"/>
    </source>
</evidence>
<dbReference type="InterPro" id="IPR013685">
    <property type="entry name" value="POTRA_FtsQ_type"/>
</dbReference>
<dbReference type="PANTHER" id="PTHR37820">
    <property type="entry name" value="CELL DIVISION PROTEIN DIVIB"/>
    <property type="match status" value="1"/>
</dbReference>
<dbReference type="PROSITE" id="PS51779">
    <property type="entry name" value="POTRA"/>
    <property type="match status" value="1"/>
</dbReference>
<evidence type="ECO:0000259" key="10">
    <source>
        <dbReference type="PROSITE" id="PS51779"/>
    </source>
</evidence>
<dbReference type="InterPro" id="IPR005548">
    <property type="entry name" value="Cell_div_FtsQ/DivIB_C"/>
</dbReference>
<keyword evidence="4 9" id="KW-0812">Transmembrane</keyword>
<feature type="region of interest" description="Disordered" evidence="8">
    <location>
        <begin position="1"/>
        <end position="88"/>
    </location>
</feature>
<dbReference type="InterPro" id="IPR050487">
    <property type="entry name" value="FtsQ_DivIB"/>
</dbReference>
<reference evidence="12" key="1">
    <citation type="journal article" date="2019" name="Int. J. Syst. Evol. Microbiol.">
        <title>The Global Catalogue of Microorganisms (GCM) 10K type strain sequencing project: providing services to taxonomists for standard genome sequencing and annotation.</title>
        <authorList>
            <consortium name="The Broad Institute Genomics Platform"/>
            <consortium name="The Broad Institute Genome Sequencing Center for Infectious Disease"/>
            <person name="Wu L."/>
            <person name="Ma J."/>
        </authorList>
    </citation>
    <scope>NUCLEOTIDE SEQUENCE [LARGE SCALE GENOMIC DNA]</scope>
    <source>
        <strain evidence="12">JCM 17839</strain>
    </source>
</reference>
<feature type="compositionally biased region" description="Low complexity" evidence="8">
    <location>
        <begin position="63"/>
        <end position="79"/>
    </location>
</feature>
<organism evidence="11 12">
    <name type="scientific">Microbacterium panaciterrae</name>
    <dbReference type="NCBI Taxonomy" id="985759"/>
    <lineage>
        <taxon>Bacteria</taxon>
        <taxon>Bacillati</taxon>
        <taxon>Actinomycetota</taxon>
        <taxon>Actinomycetes</taxon>
        <taxon>Micrococcales</taxon>
        <taxon>Microbacteriaceae</taxon>
        <taxon>Microbacterium</taxon>
    </lineage>
</organism>
<feature type="compositionally biased region" description="Pro residues" evidence="8">
    <location>
        <begin position="1"/>
        <end position="15"/>
    </location>
</feature>